<keyword evidence="2" id="KW-1185">Reference proteome</keyword>
<accession>A0ABR8CAD9</accession>
<sequence length="312" mass="36767">MNIKDDTLYILVEGEPNSPEVESFGRLLSSDISTVNYEFIEIGGSSNFNTVAKLIYNKVKNRENSIHKVIPVLAIADRDFRKSSEDNIADNILIERNKAKIIYWERHEWENFLLDELDVITSFLNQLPDKSLNNKPTKQVITPITEGFINDFLLQYFQNQVQKEFIECIRFRFLHSDKLYPKLEIPKNITGIDDLRKWYISQIDEKSQQSKNKIASCAAIFDQVLEEYNWRTWIEDPQSLLLEDCKQYFRGKEAFTNLLNHLSNEFKIYHLHENRLKERILRDLENSKESILVSQINKLLSPYLGKAREILE</sequence>
<evidence type="ECO:0008006" key="3">
    <source>
        <dbReference type="Google" id="ProtNLM"/>
    </source>
</evidence>
<evidence type="ECO:0000313" key="2">
    <source>
        <dbReference type="Proteomes" id="UP000618445"/>
    </source>
</evidence>
<reference evidence="1 2" key="1">
    <citation type="journal article" date="2020" name="ISME J.">
        <title>Comparative genomics reveals insights into cyanobacterial evolution and habitat adaptation.</title>
        <authorList>
            <person name="Chen M.Y."/>
            <person name="Teng W.K."/>
            <person name="Zhao L."/>
            <person name="Hu C.X."/>
            <person name="Zhou Y.K."/>
            <person name="Han B.P."/>
            <person name="Song L.R."/>
            <person name="Shu W.S."/>
        </authorList>
    </citation>
    <scope>NUCLEOTIDE SEQUENCE [LARGE SCALE GENOMIC DNA]</scope>
    <source>
        <strain evidence="1 2">FACHB-1050</strain>
    </source>
</reference>
<name>A0ABR8CAD9_9CYAN</name>
<gene>
    <name evidence="1" type="ORF">H6G05_12840</name>
</gene>
<evidence type="ECO:0000313" key="1">
    <source>
        <dbReference type="EMBL" id="MBD2317727.1"/>
    </source>
</evidence>
<organism evidence="1 2">
    <name type="scientific">Phormidium tenue FACHB-1050</name>
    <dbReference type="NCBI Taxonomy" id="2692857"/>
    <lineage>
        <taxon>Bacteria</taxon>
        <taxon>Bacillati</taxon>
        <taxon>Cyanobacteriota</taxon>
        <taxon>Cyanophyceae</taxon>
        <taxon>Oscillatoriophycideae</taxon>
        <taxon>Oscillatoriales</taxon>
        <taxon>Oscillatoriaceae</taxon>
        <taxon>Phormidium</taxon>
    </lineage>
</organism>
<dbReference type="EMBL" id="JACJQY010000019">
    <property type="protein sequence ID" value="MBD2317727.1"/>
    <property type="molecule type" value="Genomic_DNA"/>
</dbReference>
<dbReference type="Proteomes" id="UP000618445">
    <property type="component" value="Unassembled WGS sequence"/>
</dbReference>
<proteinExistence type="predicted"/>
<comment type="caution">
    <text evidence="1">The sequence shown here is derived from an EMBL/GenBank/DDBJ whole genome shotgun (WGS) entry which is preliminary data.</text>
</comment>
<protein>
    <recommendedName>
        <fullName evidence="3">DUF4435 domain-containing protein</fullName>
    </recommendedName>
</protein>
<dbReference type="RefSeq" id="WP_190578553.1">
    <property type="nucleotide sequence ID" value="NZ_CAWPQU010000011.1"/>
</dbReference>